<accession>A0A8R7VAQ6</accession>
<reference evidence="1" key="2">
    <citation type="submission" date="2018-03" db="EMBL/GenBank/DDBJ databases">
        <title>The Triticum urartu genome reveals the dynamic nature of wheat genome evolution.</title>
        <authorList>
            <person name="Ling H."/>
            <person name="Ma B."/>
            <person name="Shi X."/>
            <person name="Liu H."/>
            <person name="Dong L."/>
            <person name="Sun H."/>
            <person name="Cao Y."/>
            <person name="Gao Q."/>
            <person name="Zheng S."/>
            <person name="Li Y."/>
            <person name="Yu Y."/>
            <person name="Du H."/>
            <person name="Qi M."/>
            <person name="Li Y."/>
            <person name="Yu H."/>
            <person name="Cui Y."/>
            <person name="Wang N."/>
            <person name="Chen C."/>
            <person name="Wu H."/>
            <person name="Zhao Y."/>
            <person name="Zhang J."/>
            <person name="Li Y."/>
            <person name="Zhou W."/>
            <person name="Zhang B."/>
            <person name="Hu W."/>
            <person name="Eijk M."/>
            <person name="Tang J."/>
            <person name="Witsenboer H."/>
            <person name="Zhao S."/>
            <person name="Li Z."/>
            <person name="Zhang A."/>
            <person name="Wang D."/>
            <person name="Liang C."/>
        </authorList>
    </citation>
    <scope>NUCLEOTIDE SEQUENCE [LARGE SCALE GENOMIC DNA]</scope>
    <source>
        <strain evidence="1">cv. G1812</strain>
    </source>
</reference>
<reference evidence="1" key="3">
    <citation type="submission" date="2022-06" db="UniProtKB">
        <authorList>
            <consortium name="EnsemblPlants"/>
        </authorList>
    </citation>
    <scope>IDENTIFICATION</scope>
</reference>
<proteinExistence type="predicted"/>
<sequence length="130" mass="15188">MLSHHRHRRLLLSEFWHGVGIDGLHICLYLLSEFWHGVGVDELKKGLEYGSVHVLDLHSLRALLLHVSKELGHTNRGPCGEDELVRSKRLTRHEKCDVRSSLALKELSKLQVQVRGWEMHFFQGDRCYIW</sequence>
<dbReference type="Gramene" id="TuG1812G0700005050.01.T01">
    <property type="protein sequence ID" value="TuG1812G0700005050.01.T01.cds402766"/>
    <property type="gene ID" value="TuG1812G0700005050.01"/>
</dbReference>
<dbReference type="EnsemblPlants" id="TuG1812G0700005050.01.T01">
    <property type="protein sequence ID" value="TuG1812G0700005050.01.T01.cds402766"/>
    <property type="gene ID" value="TuG1812G0700005050.01"/>
</dbReference>
<evidence type="ECO:0000313" key="2">
    <source>
        <dbReference type="Proteomes" id="UP000015106"/>
    </source>
</evidence>
<reference evidence="2" key="1">
    <citation type="journal article" date="2013" name="Nature">
        <title>Draft genome of the wheat A-genome progenitor Triticum urartu.</title>
        <authorList>
            <person name="Ling H.Q."/>
            <person name="Zhao S."/>
            <person name="Liu D."/>
            <person name="Wang J."/>
            <person name="Sun H."/>
            <person name="Zhang C."/>
            <person name="Fan H."/>
            <person name="Li D."/>
            <person name="Dong L."/>
            <person name="Tao Y."/>
            <person name="Gao C."/>
            <person name="Wu H."/>
            <person name="Li Y."/>
            <person name="Cui Y."/>
            <person name="Guo X."/>
            <person name="Zheng S."/>
            <person name="Wang B."/>
            <person name="Yu K."/>
            <person name="Liang Q."/>
            <person name="Yang W."/>
            <person name="Lou X."/>
            <person name="Chen J."/>
            <person name="Feng M."/>
            <person name="Jian J."/>
            <person name="Zhang X."/>
            <person name="Luo G."/>
            <person name="Jiang Y."/>
            <person name="Liu J."/>
            <person name="Wang Z."/>
            <person name="Sha Y."/>
            <person name="Zhang B."/>
            <person name="Wu H."/>
            <person name="Tang D."/>
            <person name="Shen Q."/>
            <person name="Xue P."/>
            <person name="Zou S."/>
            <person name="Wang X."/>
            <person name="Liu X."/>
            <person name="Wang F."/>
            <person name="Yang Y."/>
            <person name="An X."/>
            <person name="Dong Z."/>
            <person name="Zhang K."/>
            <person name="Zhang X."/>
            <person name="Luo M.C."/>
            <person name="Dvorak J."/>
            <person name="Tong Y."/>
            <person name="Wang J."/>
            <person name="Yang H."/>
            <person name="Li Z."/>
            <person name="Wang D."/>
            <person name="Zhang A."/>
            <person name="Wang J."/>
        </authorList>
    </citation>
    <scope>NUCLEOTIDE SEQUENCE</scope>
    <source>
        <strain evidence="2">cv. G1812</strain>
    </source>
</reference>
<name>A0A8R7VAQ6_TRIUA</name>
<organism evidence="1 2">
    <name type="scientific">Triticum urartu</name>
    <name type="common">Red wild einkorn</name>
    <name type="synonym">Crithodium urartu</name>
    <dbReference type="NCBI Taxonomy" id="4572"/>
    <lineage>
        <taxon>Eukaryota</taxon>
        <taxon>Viridiplantae</taxon>
        <taxon>Streptophyta</taxon>
        <taxon>Embryophyta</taxon>
        <taxon>Tracheophyta</taxon>
        <taxon>Spermatophyta</taxon>
        <taxon>Magnoliopsida</taxon>
        <taxon>Liliopsida</taxon>
        <taxon>Poales</taxon>
        <taxon>Poaceae</taxon>
        <taxon>BOP clade</taxon>
        <taxon>Pooideae</taxon>
        <taxon>Triticodae</taxon>
        <taxon>Triticeae</taxon>
        <taxon>Triticinae</taxon>
        <taxon>Triticum</taxon>
    </lineage>
</organism>
<dbReference type="Proteomes" id="UP000015106">
    <property type="component" value="Chromosome 7"/>
</dbReference>
<dbReference type="AlphaFoldDB" id="A0A8R7VAQ6"/>
<evidence type="ECO:0000313" key="1">
    <source>
        <dbReference type="EnsemblPlants" id="TuG1812G0700005050.01.T01.cds402766"/>
    </source>
</evidence>
<keyword evidence="2" id="KW-1185">Reference proteome</keyword>
<protein>
    <submittedName>
        <fullName evidence="1">Uncharacterized protein</fullName>
    </submittedName>
</protein>